<proteinExistence type="predicted"/>
<evidence type="ECO:0000313" key="1">
    <source>
        <dbReference type="EMBL" id="PPA93338.1"/>
    </source>
</evidence>
<evidence type="ECO:0000313" key="2">
    <source>
        <dbReference type="Proteomes" id="UP000239759"/>
    </source>
</evidence>
<gene>
    <name evidence="1" type="ORF">C4A77_19085</name>
</gene>
<organism evidence="1 2">
    <name type="scientific">Brevibacillus laterosporus</name>
    <name type="common">Bacillus laterosporus</name>
    <dbReference type="NCBI Taxonomy" id="1465"/>
    <lineage>
        <taxon>Bacteria</taxon>
        <taxon>Bacillati</taxon>
        <taxon>Bacillota</taxon>
        <taxon>Bacilli</taxon>
        <taxon>Bacillales</taxon>
        <taxon>Paenibacillaceae</taxon>
        <taxon>Brevibacillus</taxon>
    </lineage>
</organism>
<comment type="caution">
    <text evidence="1">The sequence shown here is derived from an EMBL/GenBank/DDBJ whole genome shotgun (WGS) entry which is preliminary data.</text>
</comment>
<dbReference type="EMBL" id="PRKQ01000027">
    <property type="protein sequence ID" value="PPA93338.1"/>
    <property type="molecule type" value="Genomic_DNA"/>
</dbReference>
<accession>A0AAP8QAJ4</accession>
<sequence length="61" mass="7116">MVDLDVFTDRIDGREYREPKTGWTIDKNKGNRPHGGSAWKLKNYKGKRVVTLDKKGKILRE</sequence>
<name>A0AAP8QAJ4_BRELA</name>
<reference evidence="1 2" key="1">
    <citation type="submission" date="2018-02" db="EMBL/GenBank/DDBJ databases">
        <title>Comparative analysis of genomes of three Brevibacillus laterosporus strains producers of potent antimicrobials isolated from silage.</title>
        <authorList>
            <person name="Kojic M."/>
            <person name="Miljkovic M."/>
            <person name="Studholme D."/>
            <person name="Filipic B."/>
        </authorList>
    </citation>
    <scope>NUCLEOTIDE SEQUENCE [LARGE SCALE GENOMIC DNA]</scope>
    <source>
        <strain evidence="1 2">BGSP11</strain>
    </source>
</reference>
<dbReference type="AlphaFoldDB" id="A0AAP8QAJ4"/>
<dbReference type="Proteomes" id="UP000239759">
    <property type="component" value="Unassembled WGS sequence"/>
</dbReference>
<protein>
    <submittedName>
        <fullName evidence="1">Uncharacterized protein</fullName>
    </submittedName>
</protein>